<proteinExistence type="predicted"/>
<dbReference type="EC" id="2.7.13.3" evidence="2"/>
<dbReference type="InterPro" id="IPR003661">
    <property type="entry name" value="HisK_dim/P_dom"/>
</dbReference>
<dbReference type="SUPFAM" id="SSF55874">
    <property type="entry name" value="ATPase domain of HSP90 chaperone/DNA topoisomerase II/histidine kinase"/>
    <property type="match status" value="1"/>
</dbReference>
<dbReference type="Pfam" id="PF00512">
    <property type="entry name" value="HisKA"/>
    <property type="match status" value="1"/>
</dbReference>
<gene>
    <name evidence="10" type="ORF">LC087_03120</name>
</gene>
<keyword evidence="4" id="KW-0808">Transferase</keyword>
<keyword evidence="7 10" id="KW-0067">ATP-binding</keyword>
<evidence type="ECO:0000256" key="4">
    <source>
        <dbReference type="ARBA" id="ARBA00022679"/>
    </source>
</evidence>
<dbReference type="Gene3D" id="3.30.450.20">
    <property type="entry name" value="PAS domain"/>
    <property type="match status" value="1"/>
</dbReference>
<dbReference type="Proteomes" id="UP001197974">
    <property type="component" value="Chromosome"/>
</dbReference>
<evidence type="ECO:0000256" key="1">
    <source>
        <dbReference type="ARBA" id="ARBA00000085"/>
    </source>
</evidence>
<accession>A0ABY9K027</accession>
<dbReference type="InterPro" id="IPR035965">
    <property type="entry name" value="PAS-like_dom_sf"/>
</dbReference>
<evidence type="ECO:0000313" key="11">
    <source>
        <dbReference type="Proteomes" id="UP001197974"/>
    </source>
</evidence>
<organism evidence="10 11">
    <name type="scientific">Bacillus carboniphilus</name>
    <dbReference type="NCBI Taxonomy" id="86663"/>
    <lineage>
        <taxon>Bacteria</taxon>
        <taxon>Bacillati</taxon>
        <taxon>Bacillota</taxon>
        <taxon>Bacilli</taxon>
        <taxon>Bacillales</taxon>
        <taxon>Bacillaceae</taxon>
        <taxon>Bacillus</taxon>
    </lineage>
</organism>
<dbReference type="SMART" id="SM00387">
    <property type="entry name" value="HATPase_c"/>
    <property type="match status" value="1"/>
</dbReference>
<dbReference type="InterPro" id="IPR036890">
    <property type="entry name" value="HATPase_C_sf"/>
</dbReference>
<dbReference type="Pfam" id="PF02518">
    <property type="entry name" value="HATPase_c"/>
    <property type="match status" value="1"/>
</dbReference>
<dbReference type="SMART" id="SM00388">
    <property type="entry name" value="HisKA"/>
    <property type="match status" value="1"/>
</dbReference>
<keyword evidence="6" id="KW-0418">Kinase</keyword>
<keyword evidence="11" id="KW-1185">Reference proteome</keyword>
<evidence type="ECO:0000256" key="2">
    <source>
        <dbReference type="ARBA" id="ARBA00012438"/>
    </source>
</evidence>
<dbReference type="Gene3D" id="3.30.565.10">
    <property type="entry name" value="Histidine kinase-like ATPase, C-terminal domain"/>
    <property type="match status" value="1"/>
</dbReference>
<dbReference type="InterPro" id="IPR005467">
    <property type="entry name" value="His_kinase_dom"/>
</dbReference>
<dbReference type="InterPro" id="IPR004358">
    <property type="entry name" value="Sig_transdc_His_kin-like_C"/>
</dbReference>
<dbReference type="InterPro" id="IPR036097">
    <property type="entry name" value="HisK_dim/P_sf"/>
</dbReference>
<dbReference type="CDD" id="cd00075">
    <property type="entry name" value="HATPase"/>
    <property type="match status" value="1"/>
</dbReference>
<feature type="domain" description="Histidine kinase" evidence="9">
    <location>
        <begin position="195"/>
        <end position="405"/>
    </location>
</feature>
<dbReference type="PRINTS" id="PR00344">
    <property type="entry name" value="BCTRLSENSOR"/>
</dbReference>
<dbReference type="SUPFAM" id="SSF47384">
    <property type="entry name" value="Homodimeric domain of signal transducing histidine kinase"/>
    <property type="match status" value="1"/>
</dbReference>
<dbReference type="EMBL" id="CP129013">
    <property type="protein sequence ID" value="WLR43205.1"/>
    <property type="molecule type" value="Genomic_DNA"/>
</dbReference>
<evidence type="ECO:0000259" key="9">
    <source>
        <dbReference type="PROSITE" id="PS50109"/>
    </source>
</evidence>
<evidence type="ECO:0000256" key="6">
    <source>
        <dbReference type="ARBA" id="ARBA00022777"/>
    </source>
</evidence>
<dbReference type="SUPFAM" id="SSF55785">
    <property type="entry name" value="PYP-like sensor domain (PAS domain)"/>
    <property type="match status" value="1"/>
</dbReference>
<sequence>MDRDRTIEKLKQQIQAYEALLKQLPFSFTYKDSETNWSIMKKEENMISSNEQEIIDTSFTMQYNMEHLFEYIEKQLLSIIDLITHHIVFINNEGVITLCNLQTARDFQVVREDIIGAHIRDLLKIPDDQIYLLQTLRTGRVMKNKEVFNNNYGLLSTQVIRAENGEIQRVIGTFEFLEGVKRSEKQALAGRIAAGIAHEIRNPLTTVRGYLQLWKSRSDQEFSLLVENLLIPEIDRANKIITDFLRIAKPNSSATEIYLLNDLCSNYIRSFLSTEALFHNVSLTFHTHKNIKDHSIKVDREELLQVFINLFRNSLESTKHAGLLKLQIDVKKAGDFVLFVFKDNGGGIPKGVLRHIFDPFFSTKEEGTGLGLSVSRKIIENHQGTINATSDQNGTVFYIKIPLFK</sequence>
<evidence type="ECO:0000256" key="5">
    <source>
        <dbReference type="ARBA" id="ARBA00022741"/>
    </source>
</evidence>
<comment type="catalytic activity">
    <reaction evidence="1">
        <text>ATP + protein L-histidine = ADP + protein N-phospho-L-histidine.</text>
        <dbReference type="EC" id="2.7.13.3"/>
    </reaction>
</comment>
<evidence type="ECO:0000256" key="8">
    <source>
        <dbReference type="ARBA" id="ARBA00023012"/>
    </source>
</evidence>
<evidence type="ECO:0000256" key="7">
    <source>
        <dbReference type="ARBA" id="ARBA00022840"/>
    </source>
</evidence>
<evidence type="ECO:0000313" key="10">
    <source>
        <dbReference type="EMBL" id="WLR43205.1"/>
    </source>
</evidence>
<dbReference type="PANTHER" id="PTHR43065">
    <property type="entry name" value="SENSOR HISTIDINE KINASE"/>
    <property type="match status" value="1"/>
</dbReference>
<dbReference type="PANTHER" id="PTHR43065:SF34">
    <property type="entry name" value="SPORULATION KINASE A"/>
    <property type="match status" value="1"/>
</dbReference>
<dbReference type="GO" id="GO:0005524">
    <property type="term" value="F:ATP binding"/>
    <property type="evidence" value="ECO:0007669"/>
    <property type="project" value="UniProtKB-KW"/>
</dbReference>
<reference evidence="10 11" key="1">
    <citation type="submission" date="2023-06" db="EMBL/GenBank/DDBJ databases">
        <title>Five Gram-positive bacteria isolated from mangrove sediments in Shenzhen, Guangdong, China.</title>
        <authorList>
            <person name="Yu S."/>
            <person name="Zheng W."/>
            <person name="Huang Y."/>
        </authorList>
    </citation>
    <scope>NUCLEOTIDE SEQUENCE [LARGE SCALE GENOMIC DNA]</scope>
    <source>
        <strain evidence="10 11">SaN35-3</strain>
    </source>
</reference>
<dbReference type="PROSITE" id="PS50109">
    <property type="entry name" value="HIS_KIN"/>
    <property type="match status" value="1"/>
</dbReference>
<dbReference type="InterPro" id="IPR003594">
    <property type="entry name" value="HATPase_dom"/>
</dbReference>
<name>A0ABY9K027_9BACI</name>
<keyword evidence="3" id="KW-0597">Phosphoprotein</keyword>
<keyword evidence="5" id="KW-0547">Nucleotide-binding</keyword>
<protein>
    <recommendedName>
        <fullName evidence="2">histidine kinase</fullName>
        <ecNumber evidence="2">2.7.13.3</ecNumber>
    </recommendedName>
</protein>
<dbReference type="RefSeq" id="WP_226539036.1">
    <property type="nucleotide sequence ID" value="NZ_CP129013.1"/>
</dbReference>
<dbReference type="CDD" id="cd00082">
    <property type="entry name" value="HisKA"/>
    <property type="match status" value="1"/>
</dbReference>
<dbReference type="Gene3D" id="1.10.287.130">
    <property type="match status" value="1"/>
</dbReference>
<keyword evidence="8" id="KW-0902">Two-component regulatory system</keyword>
<evidence type="ECO:0000256" key="3">
    <source>
        <dbReference type="ARBA" id="ARBA00022553"/>
    </source>
</evidence>